<evidence type="ECO:0008006" key="2">
    <source>
        <dbReference type="Google" id="ProtNLM"/>
    </source>
</evidence>
<comment type="caution">
    <text evidence="1">The sequence shown here is derived from an EMBL/GenBank/DDBJ whole genome shotgun (WGS) entry which is preliminary data.</text>
</comment>
<sequence length="227" mass="25964">MRPTLPYIIGRSAISPYALNDHDFLTCAVKVQCTVNSLKFEIEGLPHSSQDTETISCAETTLWAIMEYFSLKYPEYKSILPSKLNSILTNISSERLVPTKGLAIDQISFALKEFGFGTKIYSRDVYKEDFLNLLSCYIESGIPLIIALETPERITHYIGHAILCTGHVQIEDYMIDALNDTFIKNQELKRIINNKNIKLLDYDDIKKQFIFMDDNCPAYQKAFLNKP</sequence>
<organism evidence="1">
    <name type="scientific">marine sediment metagenome</name>
    <dbReference type="NCBI Taxonomy" id="412755"/>
    <lineage>
        <taxon>unclassified sequences</taxon>
        <taxon>metagenomes</taxon>
        <taxon>ecological metagenomes</taxon>
    </lineage>
</organism>
<accession>X1HTH3</accession>
<dbReference type="EMBL" id="BARU01021440">
    <property type="protein sequence ID" value="GAH60365.1"/>
    <property type="molecule type" value="Genomic_DNA"/>
</dbReference>
<feature type="non-terminal residue" evidence="1">
    <location>
        <position position="227"/>
    </location>
</feature>
<dbReference type="AlphaFoldDB" id="X1HTH3"/>
<reference evidence="1" key="1">
    <citation type="journal article" date="2014" name="Front. Microbiol.">
        <title>High frequency of phylogenetically diverse reductive dehalogenase-homologous genes in deep subseafloor sedimentary metagenomes.</title>
        <authorList>
            <person name="Kawai M."/>
            <person name="Futagami T."/>
            <person name="Toyoda A."/>
            <person name="Takaki Y."/>
            <person name="Nishi S."/>
            <person name="Hori S."/>
            <person name="Arai W."/>
            <person name="Tsubouchi T."/>
            <person name="Morono Y."/>
            <person name="Uchiyama I."/>
            <person name="Ito T."/>
            <person name="Fujiyama A."/>
            <person name="Inagaki F."/>
            <person name="Takami H."/>
        </authorList>
    </citation>
    <scope>NUCLEOTIDE SEQUENCE</scope>
    <source>
        <strain evidence="1">Expedition CK06-06</strain>
    </source>
</reference>
<proteinExistence type="predicted"/>
<protein>
    <recommendedName>
        <fullName evidence="2">Peptidase C39-like domain-containing protein</fullName>
    </recommendedName>
</protein>
<evidence type="ECO:0000313" key="1">
    <source>
        <dbReference type="EMBL" id="GAH60365.1"/>
    </source>
</evidence>
<name>X1HTH3_9ZZZZ</name>
<gene>
    <name evidence="1" type="ORF">S03H2_35078</name>
</gene>